<reference evidence="2" key="1">
    <citation type="submission" date="2020-06" db="EMBL/GenBank/DDBJ databases">
        <title>Insight into the genomes of haloalkaliphilic bacilli from Kenyan soda lakes.</title>
        <authorList>
            <person name="Mwirichia R."/>
            <person name="Villamizar G.C."/>
            <person name="Poehlein A."/>
            <person name="Mugweru J."/>
            <person name="Kipnyargis A."/>
            <person name="Kiplimo D."/>
            <person name="Orwa P."/>
            <person name="Daniel R."/>
        </authorList>
    </citation>
    <scope>NUCLEOTIDE SEQUENCE</scope>
    <source>
        <strain evidence="2">B1096_S55</strain>
    </source>
</reference>
<keyword evidence="3" id="KW-1185">Reference proteome</keyword>
<accession>A0A9Q4B3B2</accession>
<gene>
    <name evidence="2" type="ORF">HXA33_13915</name>
</gene>
<comment type="caution">
    <text evidence="2">The sequence shown here is derived from an EMBL/GenBank/DDBJ whole genome shotgun (WGS) entry which is preliminary data.</text>
</comment>
<proteinExistence type="predicted"/>
<feature type="region of interest" description="Disordered" evidence="1">
    <location>
        <begin position="33"/>
        <end position="69"/>
    </location>
</feature>
<dbReference type="Pfam" id="PF14005">
    <property type="entry name" value="YpjP"/>
    <property type="match status" value="1"/>
</dbReference>
<name>A0A9Q4B3B2_SALAG</name>
<evidence type="ECO:0000313" key="2">
    <source>
        <dbReference type="EMBL" id="MCR6097643.1"/>
    </source>
</evidence>
<dbReference type="EMBL" id="JABXYM010000001">
    <property type="protein sequence ID" value="MCR6097643.1"/>
    <property type="molecule type" value="Genomic_DNA"/>
</dbReference>
<evidence type="ECO:0000313" key="3">
    <source>
        <dbReference type="Proteomes" id="UP001057753"/>
    </source>
</evidence>
<evidence type="ECO:0000256" key="1">
    <source>
        <dbReference type="SAM" id="MobiDB-lite"/>
    </source>
</evidence>
<dbReference type="InterPro" id="IPR025616">
    <property type="entry name" value="YpjP"/>
</dbReference>
<protein>
    <submittedName>
        <fullName evidence="2">YpjP family protein</fullName>
    </submittedName>
</protein>
<organism evidence="2 3">
    <name type="scientific">Salipaludibacillus agaradhaerens</name>
    <name type="common">Bacillus agaradhaerens</name>
    <dbReference type="NCBI Taxonomy" id="76935"/>
    <lineage>
        <taxon>Bacteria</taxon>
        <taxon>Bacillati</taxon>
        <taxon>Bacillota</taxon>
        <taxon>Bacilli</taxon>
        <taxon>Bacillales</taxon>
        <taxon>Bacillaceae</taxon>
    </lineage>
</organism>
<dbReference type="AlphaFoldDB" id="A0A9Q4B3B2"/>
<sequence length="210" mass="24718">MKLGLKKIFAVLVTIFTLGFYIPPVDLSNDAEKETDDLLSSTNSSAEKEESLLTDIGQENDHEESLSDVDFSELETSDNYVHLFTELAKEQTLHKLGPRISHKVEDDILLEVFPSMEEVITSLLDELDDEEYPYLEIDEQTSSYYGEKIFNIYDNQSKEDVVRFHVRRDLRPKDGYWFNFHYHLREDNFEKHHNLGDIYWDKNTPPKWMT</sequence>
<dbReference type="RefSeq" id="WP_257822040.1">
    <property type="nucleotide sequence ID" value="NZ_JABXYM010000001.1"/>
</dbReference>
<dbReference type="Proteomes" id="UP001057753">
    <property type="component" value="Unassembled WGS sequence"/>
</dbReference>